<name>A0ABV1RHI6_9ALTE</name>
<keyword evidence="2" id="KW-1185">Reference proteome</keyword>
<gene>
    <name evidence="1" type="ORF">ABS311_10685</name>
</gene>
<dbReference type="RefSeq" id="WP_350401864.1">
    <property type="nucleotide sequence ID" value="NZ_JBELOE010000210.1"/>
</dbReference>
<dbReference type="EMBL" id="JBELOE010000210">
    <property type="protein sequence ID" value="MER2492344.1"/>
    <property type="molecule type" value="Genomic_DNA"/>
</dbReference>
<evidence type="ECO:0000313" key="1">
    <source>
        <dbReference type="EMBL" id="MER2492344.1"/>
    </source>
</evidence>
<organism evidence="1 2">
    <name type="scientific">Catenovulum sediminis</name>
    <dbReference type="NCBI Taxonomy" id="1740262"/>
    <lineage>
        <taxon>Bacteria</taxon>
        <taxon>Pseudomonadati</taxon>
        <taxon>Pseudomonadota</taxon>
        <taxon>Gammaproteobacteria</taxon>
        <taxon>Alteromonadales</taxon>
        <taxon>Alteromonadaceae</taxon>
        <taxon>Catenovulum</taxon>
    </lineage>
</organism>
<comment type="caution">
    <text evidence="1">The sequence shown here is derived from an EMBL/GenBank/DDBJ whole genome shotgun (WGS) entry which is preliminary data.</text>
</comment>
<reference evidence="1 2" key="1">
    <citation type="submission" date="2024-06" db="EMBL/GenBank/DDBJ databases">
        <authorList>
            <person name="Chen R.Y."/>
        </authorList>
    </citation>
    <scope>NUCLEOTIDE SEQUENCE [LARGE SCALE GENOMIC DNA]</scope>
    <source>
        <strain evidence="1 2">D2</strain>
    </source>
</reference>
<sequence length="88" mass="10102">MYRYPDDIRSYDLDPRSPLYIEPEVKSLDQRIEDFVGDDCFDFIAVIGADEINSIIGYHLNGDSDEMGKDLARVVRVALIRKLECMGE</sequence>
<protein>
    <submittedName>
        <fullName evidence="1">Uncharacterized protein</fullName>
    </submittedName>
</protein>
<evidence type="ECO:0000313" key="2">
    <source>
        <dbReference type="Proteomes" id="UP001467690"/>
    </source>
</evidence>
<accession>A0ABV1RHI6</accession>
<proteinExistence type="predicted"/>
<dbReference type="Proteomes" id="UP001467690">
    <property type="component" value="Unassembled WGS sequence"/>
</dbReference>